<sequence length="580" mass="67953">MDPLYEKIKKSITFVAIDIGSYSTKSLSSHSPLNKTFENQIDSATRYQLYDIPSNNIYVKNYNKDEEQTNKTDSNTVISKRDEIIKYDYLNIRPKCLIDKIKLYNVNYSNTPQYYDKIENDEICTNGICIDNNSGFIGYKIKPPNQKNTYFISYNYHLQRYIDLYMNELLEKMNPQNQNKKIILIFTIPLFENDANKATKDESYKYFHNLNKKRYIDSINKGISKYKNVIAGVVYVTEIESLIQHWKNNFEYQMLSLQNYCSKPEQKSIPDYQKKVLFLDFGCYHSKFYLTQLSSNTLHRGTNKENKIDDNIILEWDILNISGEQINNDIIQLLLKKYPDIKKSYSKALGKYKIWRTVDQEIKRAFTNPNVKDFSCEILNAGDYYDLMINRAEINDILNPYYQLLINKIEELLIKYSIEQNELEVCICGDGALIFENYIMNTLNSNPIIKNNIHSVTWNKVNTLHGSLLKLHENINKFVTTIRKRRISTLSEKRSISKILYNQHSFDAIISMESNLKQILHPSQKIEFGFNSNYNTSQNKLTDKGKLKAVSDSSISEYTTDDIINFKDINDVINYLNTTI</sequence>
<organism evidence="1 2">
    <name type="scientific">Piromyces finnis</name>
    <dbReference type="NCBI Taxonomy" id="1754191"/>
    <lineage>
        <taxon>Eukaryota</taxon>
        <taxon>Fungi</taxon>
        <taxon>Fungi incertae sedis</taxon>
        <taxon>Chytridiomycota</taxon>
        <taxon>Chytridiomycota incertae sedis</taxon>
        <taxon>Neocallimastigomycetes</taxon>
        <taxon>Neocallimastigales</taxon>
        <taxon>Neocallimastigaceae</taxon>
        <taxon>Piromyces</taxon>
    </lineage>
</organism>
<evidence type="ECO:0000313" key="1">
    <source>
        <dbReference type="EMBL" id="ORX50768.1"/>
    </source>
</evidence>
<dbReference type="InterPro" id="IPR043129">
    <property type="entry name" value="ATPase_NBD"/>
</dbReference>
<keyword evidence="2" id="KW-1185">Reference proteome</keyword>
<protein>
    <recommendedName>
        <fullName evidence="3">Actin-like ATPase domain-containing protein</fullName>
    </recommendedName>
</protein>
<evidence type="ECO:0000313" key="2">
    <source>
        <dbReference type="Proteomes" id="UP000193719"/>
    </source>
</evidence>
<proteinExistence type="predicted"/>
<name>A0A1Y1VB31_9FUNG</name>
<reference evidence="1 2" key="2">
    <citation type="submission" date="2016-08" db="EMBL/GenBank/DDBJ databases">
        <title>Pervasive Adenine N6-methylation of Active Genes in Fungi.</title>
        <authorList>
            <consortium name="DOE Joint Genome Institute"/>
            <person name="Mondo S.J."/>
            <person name="Dannebaum R.O."/>
            <person name="Kuo R.C."/>
            <person name="Labutti K."/>
            <person name="Haridas S."/>
            <person name="Kuo A."/>
            <person name="Salamov A."/>
            <person name="Ahrendt S.R."/>
            <person name="Lipzen A."/>
            <person name="Sullivan W."/>
            <person name="Andreopoulos W.B."/>
            <person name="Clum A."/>
            <person name="Lindquist E."/>
            <person name="Daum C."/>
            <person name="Ramamoorthy G.K."/>
            <person name="Gryganskyi A."/>
            <person name="Culley D."/>
            <person name="Magnuson J.K."/>
            <person name="James T.Y."/>
            <person name="O'Malley M.A."/>
            <person name="Stajich J.E."/>
            <person name="Spatafora J.W."/>
            <person name="Visel A."/>
            <person name="Grigoriev I.V."/>
        </authorList>
    </citation>
    <scope>NUCLEOTIDE SEQUENCE [LARGE SCALE GENOMIC DNA]</scope>
    <source>
        <strain evidence="2">finn</strain>
    </source>
</reference>
<dbReference type="OrthoDB" id="2126647at2759"/>
<reference evidence="1 2" key="1">
    <citation type="submission" date="2016-08" db="EMBL/GenBank/DDBJ databases">
        <title>Genomes of anaerobic fungi encode conserved fungal cellulosomes for biomass hydrolysis.</title>
        <authorList>
            <consortium name="DOE Joint Genome Institute"/>
            <person name="Haitjema C.H."/>
            <person name="Gilmore S.P."/>
            <person name="Henske J.K."/>
            <person name="Solomon K.V."/>
            <person name="De Groot R."/>
            <person name="Kuo A."/>
            <person name="Mondo S.J."/>
            <person name="Salamov A.A."/>
            <person name="Labutti K."/>
            <person name="Zhao Z."/>
            <person name="Chiniquy J."/>
            <person name="Barry K."/>
            <person name="Brewer H.M."/>
            <person name="Purvine S.O."/>
            <person name="Wright A.T."/>
            <person name="Boxma B."/>
            <person name="Van Alen T."/>
            <person name="Hackstein J.H."/>
            <person name="Baker S.E."/>
            <person name="Grigoriev I.V."/>
            <person name="O'Malley M.A."/>
        </authorList>
    </citation>
    <scope>NUCLEOTIDE SEQUENCE [LARGE SCALE GENOMIC DNA]</scope>
    <source>
        <strain evidence="2">finn</strain>
    </source>
</reference>
<dbReference type="EMBL" id="MCFH01000020">
    <property type="protein sequence ID" value="ORX50768.1"/>
    <property type="molecule type" value="Genomic_DNA"/>
</dbReference>
<dbReference type="AlphaFoldDB" id="A0A1Y1VB31"/>
<dbReference type="SUPFAM" id="SSF53067">
    <property type="entry name" value="Actin-like ATPase domain"/>
    <property type="match status" value="1"/>
</dbReference>
<accession>A0A1Y1VB31</accession>
<evidence type="ECO:0008006" key="3">
    <source>
        <dbReference type="Google" id="ProtNLM"/>
    </source>
</evidence>
<comment type="caution">
    <text evidence="1">The sequence shown here is derived from an EMBL/GenBank/DDBJ whole genome shotgun (WGS) entry which is preliminary data.</text>
</comment>
<gene>
    <name evidence="1" type="ORF">BCR36DRAFT_404372</name>
</gene>
<dbReference type="Proteomes" id="UP000193719">
    <property type="component" value="Unassembled WGS sequence"/>
</dbReference>